<dbReference type="Proteomes" id="UP000661077">
    <property type="component" value="Unassembled WGS sequence"/>
</dbReference>
<gene>
    <name evidence="2" type="ORF">JM946_01860</name>
</gene>
<dbReference type="Pfam" id="PF24024">
    <property type="entry name" value="DUF7336"/>
    <property type="match status" value="1"/>
</dbReference>
<accession>A0ABS1WR61</accession>
<dbReference type="InterPro" id="IPR055760">
    <property type="entry name" value="DUF7336"/>
</dbReference>
<dbReference type="EMBL" id="JAEVLS010000001">
    <property type="protein sequence ID" value="MBM0103464.1"/>
    <property type="molecule type" value="Genomic_DNA"/>
</dbReference>
<evidence type="ECO:0000313" key="2">
    <source>
        <dbReference type="EMBL" id="MBM0103464.1"/>
    </source>
</evidence>
<organism evidence="2 3">
    <name type="scientific">Steroidobacter gossypii</name>
    <dbReference type="NCBI Taxonomy" id="2805490"/>
    <lineage>
        <taxon>Bacteria</taxon>
        <taxon>Pseudomonadati</taxon>
        <taxon>Pseudomonadota</taxon>
        <taxon>Gammaproteobacteria</taxon>
        <taxon>Steroidobacterales</taxon>
        <taxon>Steroidobacteraceae</taxon>
        <taxon>Steroidobacter</taxon>
    </lineage>
</organism>
<evidence type="ECO:0000313" key="3">
    <source>
        <dbReference type="Proteomes" id="UP000661077"/>
    </source>
</evidence>
<comment type="caution">
    <text evidence="2">The sequence shown here is derived from an EMBL/GenBank/DDBJ whole genome shotgun (WGS) entry which is preliminary data.</text>
</comment>
<sequence>MKVYLVTHFRNEEELDGFKTIGIFSSEANAQQAIERLKLLPGFKDYPENFNIGGYELDKSFWVDGFGFD</sequence>
<keyword evidence="3" id="KW-1185">Reference proteome</keyword>
<evidence type="ECO:0000259" key="1">
    <source>
        <dbReference type="Pfam" id="PF24024"/>
    </source>
</evidence>
<reference evidence="2 3" key="1">
    <citation type="journal article" date="2021" name="Int. J. Syst. Evol. Microbiol.">
        <title>Steroidobacter gossypii sp. nov., isolated from soil of cotton cropping field.</title>
        <authorList>
            <person name="Huang R."/>
            <person name="Yang S."/>
            <person name="Zhen C."/>
            <person name="Liu W."/>
        </authorList>
    </citation>
    <scope>NUCLEOTIDE SEQUENCE [LARGE SCALE GENOMIC DNA]</scope>
    <source>
        <strain evidence="2 3">S1-65</strain>
    </source>
</reference>
<proteinExistence type="predicted"/>
<protein>
    <recommendedName>
        <fullName evidence="1">DUF7336 domain-containing protein</fullName>
    </recommendedName>
</protein>
<dbReference type="RefSeq" id="WP_203165437.1">
    <property type="nucleotide sequence ID" value="NZ_JAEVLS010000001.1"/>
</dbReference>
<name>A0ABS1WR61_9GAMM</name>
<feature type="domain" description="DUF7336" evidence="1">
    <location>
        <begin position="1"/>
        <end position="66"/>
    </location>
</feature>